<organism evidence="5 6">
    <name type="scientific">Arcicella rigui</name>
    <dbReference type="NCBI Taxonomy" id="797020"/>
    <lineage>
        <taxon>Bacteria</taxon>
        <taxon>Pseudomonadati</taxon>
        <taxon>Bacteroidota</taxon>
        <taxon>Cytophagia</taxon>
        <taxon>Cytophagales</taxon>
        <taxon>Flectobacillaceae</taxon>
        <taxon>Arcicella</taxon>
    </lineage>
</organism>
<feature type="domain" description="HTH hxlR-type" evidence="4">
    <location>
        <begin position="12"/>
        <end position="122"/>
    </location>
</feature>
<evidence type="ECO:0000256" key="3">
    <source>
        <dbReference type="ARBA" id="ARBA00023163"/>
    </source>
</evidence>
<accession>A0ABU5Q630</accession>
<dbReference type="RefSeq" id="WP_323295257.1">
    <property type="nucleotide sequence ID" value="NZ_JAYFUM010000003.1"/>
</dbReference>
<dbReference type="Pfam" id="PF01638">
    <property type="entry name" value="HxlR"/>
    <property type="match status" value="1"/>
</dbReference>
<keyword evidence="3" id="KW-0804">Transcription</keyword>
<keyword evidence="1" id="KW-0805">Transcription regulation</keyword>
<comment type="caution">
    <text evidence="5">The sequence shown here is derived from an EMBL/GenBank/DDBJ whole genome shotgun (WGS) entry which is preliminary data.</text>
</comment>
<evidence type="ECO:0000256" key="2">
    <source>
        <dbReference type="ARBA" id="ARBA00023125"/>
    </source>
</evidence>
<dbReference type="EMBL" id="JAYFUM010000003">
    <property type="protein sequence ID" value="MEA5138092.1"/>
    <property type="molecule type" value="Genomic_DNA"/>
</dbReference>
<gene>
    <name evidence="5" type="ORF">VB248_03045</name>
</gene>
<evidence type="ECO:0000259" key="4">
    <source>
        <dbReference type="PROSITE" id="PS51118"/>
    </source>
</evidence>
<dbReference type="PROSITE" id="PS51118">
    <property type="entry name" value="HTH_HXLR"/>
    <property type="match status" value="1"/>
</dbReference>
<keyword evidence="6" id="KW-1185">Reference proteome</keyword>
<dbReference type="SUPFAM" id="SSF46785">
    <property type="entry name" value="Winged helix' DNA-binding domain"/>
    <property type="match status" value="1"/>
</dbReference>
<name>A0ABU5Q630_9BACT</name>
<dbReference type="Gene3D" id="1.10.10.10">
    <property type="entry name" value="Winged helix-like DNA-binding domain superfamily/Winged helix DNA-binding domain"/>
    <property type="match status" value="1"/>
</dbReference>
<proteinExistence type="predicted"/>
<dbReference type="PANTHER" id="PTHR33204">
    <property type="entry name" value="TRANSCRIPTIONAL REGULATOR, MARR FAMILY"/>
    <property type="match status" value="1"/>
</dbReference>
<evidence type="ECO:0000313" key="5">
    <source>
        <dbReference type="EMBL" id="MEA5138092.1"/>
    </source>
</evidence>
<dbReference type="PANTHER" id="PTHR33204:SF18">
    <property type="entry name" value="TRANSCRIPTIONAL REGULATORY PROTEIN"/>
    <property type="match status" value="1"/>
</dbReference>
<dbReference type="InterPro" id="IPR036390">
    <property type="entry name" value="WH_DNA-bd_sf"/>
</dbReference>
<dbReference type="Proteomes" id="UP001302949">
    <property type="component" value="Unassembled WGS sequence"/>
</dbReference>
<evidence type="ECO:0000313" key="6">
    <source>
        <dbReference type="Proteomes" id="UP001302949"/>
    </source>
</evidence>
<dbReference type="InterPro" id="IPR002577">
    <property type="entry name" value="HTH_HxlR"/>
</dbReference>
<protein>
    <submittedName>
        <fullName evidence="5">Helix-turn-helix domain-containing protein</fullName>
    </submittedName>
</protein>
<dbReference type="InterPro" id="IPR036388">
    <property type="entry name" value="WH-like_DNA-bd_sf"/>
</dbReference>
<sequence>MTIQTTSKHALCNEDHTQAILASRDVMELLSGKWKIAIIATLSFEGKKRFMDLSRAKSLEGIGAKILSKELQNLESNQLITRTVCHTKPITVEYEITEYGKTLNSLITEMIKWGLEHRKRIMTL</sequence>
<reference evidence="5 6" key="1">
    <citation type="submission" date="2023-12" db="EMBL/GenBank/DDBJ databases">
        <title>Novel species of the genus Arcicella isolated from rivers.</title>
        <authorList>
            <person name="Lu H."/>
        </authorList>
    </citation>
    <scope>NUCLEOTIDE SEQUENCE [LARGE SCALE GENOMIC DNA]</scope>
    <source>
        <strain evidence="5 6">KCTC 23307</strain>
    </source>
</reference>
<keyword evidence="2" id="KW-0238">DNA-binding</keyword>
<evidence type="ECO:0000256" key="1">
    <source>
        <dbReference type="ARBA" id="ARBA00023015"/>
    </source>
</evidence>